<feature type="compositionally biased region" description="Basic and acidic residues" evidence="1">
    <location>
        <begin position="138"/>
        <end position="154"/>
    </location>
</feature>
<proteinExistence type="predicted"/>
<gene>
    <name evidence="2" type="ORF">DFH08DRAFT_826994</name>
</gene>
<organism evidence="2 3">
    <name type="scientific">Mycena albidolilacea</name>
    <dbReference type="NCBI Taxonomy" id="1033008"/>
    <lineage>
        <taxon>Eukaryota</taxon>
        <taxon>Fungi</taxon>
        <taxon>Dikarya</taxon>
        <taxon>Basidiomycota</taxon>
        <taxon>Agaricomycotina</taxon>
        <taxon>Agaricomycetes</taxon>
        <taxon>Agaricomycetidae</taxon>
        <taxon>Agaricales</taxon>
        <taxon>Marasmiineae</taxon>
        <taxon>Mycenaceae</taxon>
        <taxon>Mycena</taxon>
    </lineage>
</organism>
<accession>A0AAD6YZ06</accession>
<evidence type="ECO:0000313" key="2">
    <source>
        <dbReference type="EMBL" id="KAJ7301996.1"/>
    </source>
</evidence>
<protein>
    <submittedName>
        <fullName evidence="2">Uncharacterized protein</fullName>
    </submittedName>
</protein>
<evidence type="ECO:0000313" key="3">
    <source>
        <dbReference type="Proteomes" id="UP001218218"/>
    </source>
</evidence>
<dbReference type="EMBL" id="JARIHO010000122">
    <property type="protein sequence ID" value="KAJ7301996.1"/>
    <property type="molecule type" value="Genomic_DNA"/>
</dbReference>
<evidence type="ECO:0000256" key="1">
    <source>
        <dbReference type="SAM" id="MobiDB-lite"/>
    </source>
</evidence>
<dbReference type="Proteomes" id="UP001218218">
    <property type="component" value="Unassembled WGS sequence"/>
</dbReference>
<reference evidence="2" key="1">
    <citation type="submission" date="2023-03" db="EMBL/GenBank/DDBJ databases">
        <title>Massive genome expansion in bonnet fungi (Mycena s.s.) driven by repeated elements and novel gene families across ecological guilds.</title>
        <authorList>
            <consortium name="Lawrence Berkeley National Laboratory"/>
            <person name="Harder C.B."/>
            <person name="Miyauchi S."/>
            <person name="Viragh M."/>
            <person name="Kuo A."/>
            <person name="Thoen E."/>
            <person name="Andreopoulos B."/>
            <person name="Lu D."/>
            <person name="Skrede I."/>
            <person name="Drula E."/>
            <person name="Henrissat B."/>
            <person name="Morin E."/>
            <person name="Kohler A."/>
            <person name="Barry K."/>
            <person name="LaButti K."/>
            <person name="Morin E."/>
            <person name="Salamov A."/>
            <person name="Lipzen A."/>
            <person name="Mereny Z."/>
            <person name="Hegedus B."/>
            <person name="Baldrian P."/>
            <person name="Stursova M."/>
            <person name="Weitz H."/>
            <person name="Taylor A."/>
            <person name="Grigoriev I.V."/>
            <person name="Nagy L.G."/>
            <person name="Martin F."/>
            <person name="Kauserud H."/>
        </authorList>
    </citation>
    <scope>NUCLEOTIDE SEQUENCE</scope>
    <source>
        <strain evidence="2">CBHHK002</strain>
    </source>
</reference>
<dbReference type="AlphaFoldDB" id="A0AAD6YZ06"/>
<keyword evidence="3" id="KW-1185">Reference proteome</keyword>
<feature type="region of interest" description="Disordered" evidence="1">
    <location>
        <begin position="133"/>
        <end position="156"/>
    </location>
</feature>
<comment type="caution">
    <text evidence="2">The sequence shown here is derived from an EMBL/GenBank/DDBJ whole genome shotgun (WGS) entry which is preliminary data.</text>
</comment>
<name>A0AAD6YZ06_9AGAR</name>
<sequence length="179" mass="20002">MAMYSIFALSFFTGLPVIGLISAQSMKLYTALTRKQHELWIYLTTVMKVSWQFEELLESGAPPAQLRWIFAVLAVEGSPALTIWEAHECALSADIKDSMQRVTPDPPAEMVRNELLLALEKLLQGLGKSLPEIGLPEPAERQQEVDAERLRRGGDPSNLSAFKDGLTAEQVSFWVIPWC</sequence>